<feature type="domain" description="Nitroreductase" evidence="6">
    <location>
        <begin position="9"/>
        <end position="162"/>
    </location>
</feature>
<dbReference type="OrthoDB" id="9775805at2"/>
<gene>
    <name evidence="7" type="ORF">DFQ01_103142</name>
</gene>
<evidence type="ECO:0000313" key="8">
    <source>
        <dbReference type="Proteomes" id="UP000246635"/>
    </source>
</evidence>
<dbReference type="Pfam" id="PF00881">
    <property type="entry name" value="Nitroreductase"/>
    <property type="match status" value="1"/>
</dbReference>
<reference evidence="7 8" key="1">
    <citation type="submission" date="2018-05" db="EMBL/GenBank/DDBJ databases">
        <title>Genomic Encyclopedia of Type Strains, Phase III (KMG-III): the genomes of soil and plant-associated and newly described type strains.</title>
        <authorList>
            <person name="Whitman W."/>
        </authorList>
    </citation>
    <scope>NUCLEOTIDE SEQUENCE [LARGE SCALE GENOMIC DNA]</scope>
    <source>
        <strain evidence="7 8">CECT 5696</strain>
    </source>
</reference>
<comment type="similarity">
    <text evidence="1 5">Belongs to the flavin oxidoreductase frp family.</text>
</comment>
<evidence type="ECO:0000256" key="5">
    <source>
        <dbReference type="PIRNR" id="PIRNR005426"/>
    </source>
</evidence>
<keyword evidence="4 5" id="KW-0560">Oxidoreductase</keyword>
<evidence type="ECO:0000313" key="7">
    <source>
        <dbReference type="EMBL" id="PWW06241.1"/>
    </source>
</evidence>
<dbReference type="CDD" id="cd02146">
    <property type="entry name" value="NfsA-like"/>
    <property type="match status" value="1"/>
</dbReference>
<proteinExistence type="inferred from homology"/>
<dbReference type="Proteomes" id="UP000246635">
    <property type="component" value="Unassembled WGS sequence"/>
</dbReference>
<dbReference type="PANTHER" id="PTHR43425:SF2">
    <property type="entry name" value="OXYGEN-INSENSITIVE NADPH NITROREDUCTASE"/>
    <property type="match status" value="1"/>
</dbReference>
<evidence type="ECO:0000256" key="2">
    <source>
        <dbReference type="ARBA" id="ARBA00022630"/>
    </source>
</evidence>
<organism evidence="7 8">
    <name type="scientific">Paenibacillus cellulosilyticus</name>
    <dbReference type="NCBI Taxonomy" id="375489"/>
    <lineage>
        <taxon>Bacteria</taxon>
        <taxon>Bacillati</taxon>
        <taxon>Bacillota</taxon>
        <taxon>Bacilli</taxon>
        <taxon>Bacillales</taxon>
        <taxon>Paenibacillaceae</taxon>
        <taxon>Paenibacillus</taxon>
    </lineage>
</organism>
<protein>
    <submittedName>
        <fullName evidence="7">FMN reductase (NADPH)</fullName>
    </submittedName>
</protein>
<evidence type="ECO:0000259" key="6">
    <source>
        <dbReference type="Pfam" id="PF00881"/>
    </source>
</evidence>
<dbReference type="RefSeq" id="WP_110042936.1">
    <property type="nucleotide sequence ID" value="NZ_CP054609.1"/>
</dbReference>
<keyword evidence="3 5" id="KW-0288">FMN</keyword>
<evidence type="ECO:0000256" key="3">
    <source>
        <dbReference type="ARBA" id="ARBA00022643"/>
    </source>
</evidence>
<dbReference type="InterPro" id="IPR029479">
    <property type="entry name" value="Nitroreductase"/>
</dbReference>
<sequence>MNDTIALLQNHRSIRKFKDTVIPEEQIKQIVLSGQAASTSSNIQAYSVVVVKDPVKKQKLSELSGNQQQIVESPVFLIWLADLNKIQTAIRLHEDVELKQNVETFLLGTIDATLAAQNAAIAAESLGYGIVYIGGIRNNPQQVTELLELPPLVYPVFGLSIGVPDQEPDLRPRQPLEAVYHEETYHNERVVSAIRDYDEVTRHYYATRKGGVGRGGEQETIWSREMLRRFNSDRQRGHLHGFLTDRGFELK</sequence>
<dbReference type="SUPFAM" id="SSF55469">
    <property type="entry name" value="FMN-dependent nitroreductase-like"/>
    <property type="match status" value="1"/>
</dbReference>
<comment type="caution">
    <text evidence="7">The sequence shown here is derived from an EMBL/GenBank/DDBJ whole genome shotgun (WGS) entry which is preliminary data.</text>
</comment>
<dbReference type="InterPro" id="IPR016446">
    <property type="entry name" value="Flavin_OxRdtase_Frp"/>
</dbReference>
<evidence type="ECO:0000256" key="1">
    <source>
        <dbReference type="ARBA" id="ARBA00008366"/>
    </source>
</evidence>
<evidence type="ECO:0000256" key="4">
    <source>
        <dbReference type="ARBA" id="ARBA00023002"/>
    </source>
</evidence>
<keyword evidence="5" id="KW-0521">NADP</keyword>
<dbReference type="AlphaFoldDB" id="A0A2V2YY92"/>
<dbReference type="PIRSF" id="PIRSF005426">
    <property type="entry name" value="Frp"/>
    <property type="match status" value="1"/>
</dbReference>
<dbReference type="InterPro" id="IPR000415">
    <property type="entry name" value="Nitroreductase-like"/>
</dbReference>
<keyword evidence="8" id="KW-1185">Reference proteome</keyword>
<accession>A0A2V2YY92</accession>
<name>A0A2V2YY92_9BACL</name>
<dbReference type="Gene3D" id="3.40.109.10">
    <property type="entry name" value="NADH Oxidase"/>
    <property type="match status" value="1"/>
</dbReference>
<dbReference type="EMBL" id="QGTQ01000003">
    <property type="protein sequence ID" value="PWW06241.1"/>
    <property type="molecule type" value="Genomic_DNA"/>
</dbReference>
<keyword evidence="2 5" id="KW-0285">Flavoprotein</keyword>
<dbReference type="PANTHER" id="PTHR43425">
    <property type="entry name" value="OXYGEN-INSENSITIVE NADPH NITROREDUCTASE"/>
    <property type="match status" value="1"/>
</dbReference>
<dbReference type="GO" id="GO:0016491">
    <property type="term" value="F:oxidoreductase activity"/>
    <property type="evidence" value="ECO:0007669"/>
    <property type="project" value="UniProtKB-UniRule"/>
</dbReference>